<sequence length="330" mass="35998">MKHGLEVFDFSEGDEPPEHAAGEHIKLKNPDVGDSGILKHEFLAAQSSAVRRTEINDVPRVDIDASDCGDHNGDEAAPSVQPNAGEEGGSKEREPGLPLFLQSKSTSYELQADLDKDNNKSGSSFPKLDSRDSCAEAPSPWRNQPNSALLDSGSSYESVDVDSEGNESMGESIPSSPASNVAEDHVLLNGNMSEGCIGNVVLDNINQTVDIIPDYVFYRDNYYTGSLVLFSPSGIKIEGPLAFDNGETFSFEREIDDIVEIACQWSQRMGYIVIKLQVLSKDDVEGENLSGASGIEEVKFSSLEPNWPEKQQAITSLNVKFMAIWDFVLE</sequence>
<organism evidence="3 4">
    <name type="scientific">Rubroshorea leprosula</name>
    <dbReference type="NCBI Taxonomy" id="152421"/>
    <lineage>
        <taxon>Eukaryota</taxon>
        <taxon>Viridiplantae</taxon>
        <taxon>Streptophyta</taxon>
        <taxon>Embryophyta</taxon>
        <taxon>Tracheophyta</taxon>
        <taxon>Spermatophyta</taxon>
        <taxon>Magnoliopsida</taxon>
        <taxon>eudicotyledons</taxon>
        <taxon>Gunneridae</taxon>
        <taxon>Pentapetalae</taxon>
        <taxon>rosids</taxon>
        <taxon>malvids</taxon>
        <taxon>Malvales</taxon>
        <taxon>Dipterocarpaceae</taxon>
        <taxon>Rubroshorea</taxon>
    </lineage>
</organism>
<dbReference type="EMBL" id="BPVZ01000101">
    <property type="protein sequence ID" value="GKV33580.1"/>
    <property type="molecule type" value="Genomic_DNA"/>
</dbReference>
<protein>
    <recommendedName>
        <fullName evidence="2">Probable ubiquitin-like-specific protease 2A/B PH domain-containing protein</fullName>
    </recommendedName>
</protein>
<keyword evidence="4" id="KW-1185">Reference proteome</keyword>
<feature type="region of interest" description="Disordered" evidence="1">
    <location>
        <begin position="113"/>
        <end position="178"/>
    </location>
</feature>
<dbReference type="Proteomes" id="UP001054252">
    <property type="component" value="Unassembled WGS sequence"/>
</dbReference>
<feature type="domain" description="Probable ubiquitin-like-specific protease 2A/B PH" evidence="2">
    <location>
        <begin position="208"/>
        <end position="326"/>
    </location>
</feature>
<dbReference type="PANTHER" id="PTHR47764:SF2">
    <property type="entry name" value="UBIQUITIN-LIKE PROTEASE FAMILY PROFILE DOMAIN-CONTAINING PROTEIN"/>
    <property type="match status" value="1"/>
</dbReference>
<feature type="compositionally biased region" description="Basic and acidic residues" evidence="1">
    <location>
        <begin position="16"/>
        <end position="32"/>
    </location>
</feature>
<evidence type="ECO:0000313" key="4">
    <source>
        <dbReference type="Proteomes" id="UP001054252"/>
    </source>
</evidence>
<reference evidence="3 4" key="1">
    <citation type="journal article" date="2021" name="Commun. Biol.">
        <title>The genome of Shorea leprosula (Dipterocarpaceae) highlights the ecological relevance of drought in aseasonal tropical rainforests.</title>
        <authorList>
            <person name="Ng K.K.S."/>
            <person name="Kobayashi M.J."/>
            <person name="Fawcett J.A."/>
            <person name="Hatakeyama M."/>
            <person name="Paape T."/>
            <person name="Ng C.H."/>
            <person name="Ang C.C."/>
            <person name="Tnah L.H."/>
            <person name="Lee C.T."/>
            <person name="Nishiyama T."/>
            <person name="Sese J."/>
            <person name="O'Brien M.J."/>
            <person name="Copetti D."/>
            <person name="Mohd Noor M.I."/>
            <person name="Ong R.C."/>
            <person name="Putra M."/>
            <person name="Sireger I.Z."/>
            <person name="Indrioko S."/>
            <person name="Kosugi Y."/>
            <person name="Izuno A."/>
            <person name="Isagi Y."/>
            <person name="Lee S.L."/>
            <person name="Shimizu K.K."/>
        </authorList>
    </citation>
    <scope>NUCLEOTIDE SEQUENCE [LARGE SCALE GENOMIC DNA]</scope>
    <source>
        <strain evidence="3">214</strain>
    </source>
</reference>
<name>A0AAV5L8L3_9ROSI</name>
<accession>A0AAV5L8L3</accession>
<proteinExistence type="predicted"/>
<evidence type="ECO:0000313" key="3">
    <source>
        <dbReference type="EMBL" id="GKV33580.1"/>
    </source>
</evidence>
<evidence type="ECO:0000259" key="2">
    <source>
        <dbReference type="Pfam" id="PF25352"/>
    </source>
</evidence>
<feature type="compositionally biased region" description="Basic and acidic residues" evidence="1">
    <location>
        <begin position="53"/>
        <end position="74"/>
    </location>
</feature>
<feature type="region of interest" description="Disordered" evidence="1">
    <location>
        <begin position="53"/>
        <end position="97"/>
    </location>
</feature>
<feature type="compositionally biased region" description="Polar residues" evidence="1">
    <location>
        <begin position="141"/>
        <end position="157"/>
    </location>
</feature>
<evidence type="ECO:0000256" key="1">
    <source>
        <dbReference type="SAM" id="MobiDB-lite"/>
    </source>
</evidence>
<feature type="region of interest" description="Disordered" evidence="1">
    <location>
        <begin position="1"/>
        <end position="32"/>
    </location>
</feature>
<dbReference type="PANTHER" id="PTHR47764">
    <property type="entry name" value="UBIQUITIN-LIKE-SPECIFIC PROTEASE 2B-RELATED"/>
    <property type="match status" value="1"/>
</dbReference>
<dbReference type="Pfam" id="PF25352">
    <property type="entry name" value="PH_ULP"/>
    <property type="match status" value="1"/>
</dbReference>
<comment type="caution">
    <text evidence="3">The sequence shown here is derived from an EMBL/GenBank/DDBJ whole genome shotgun (WGS) entry which is preliminary data.</text>
</comment>
<gene>
    <name evidence="3" type="ORF">SLEP1_g42069</name>
</gene>
<dbReference type="InterPro" id="IPR057375">
    <property type="entry name" value="ULP2A/B_PH"/>
</dbReference>
<dbReference type="AlphaFoldDB" id="A0AAV5L8L3"/>